<proteinExistence type="predicted"/>
<dbReference type="Proteomes" id="UP001459277">
    <property type="component" value="Unassembled WGS sequence"/>
</dbReference>
<dbReference type="EMBL" id="JAZDWU010000002">
    <property type="protein sequence ID" value="KAL0012511.1"/>
    <property type="molecule type" value="Genomic_DNA"/>
</dbReference>
<dbReference type="SUPFAM" id="SSF56399">
    <property type="entry name" value="ADP-ribosylation"/>
    <property type="match status" value="1"/>
</dbReference>
<sequence length="377" mass="42102">MPAVCCGLKSSWDCKSQVQSDVFDPKANGNLSTMTIKRERFRSSRYTLNFKDIMRDTEKPTGCSTKSLGSSEFCSKGKDREKDGPLFLGKVSPETTDNRGHNLVHHYRPIETHGGSIIFYGGGSSDIPSRTSIETDCYCSSNLICQICGEKLRKLDAIQAQHLSKPSVIELGEGDSSRKIVEMICQKSWFKSENSCRKIERVLKVQNTQKTITLFEEYREEVKSEASKQIKTHPRCLVDGNELLRFYGTTFVCSLGMNGSSSLCTLDNCGVCQVLRHGYFTKKEFNGGLGVFTTSTSKRAFQSIELYKEDQSLRKALILCRVVAGSVHRLLGRTQELSSPEFVSLDGTMGCHSNIEKLYVLNPVAILPCFVNIKLKC</sequence>
<gene>
    <name evidence="1" type="ORF">SO802_007619</name>
</gene>
<dbReference type="Gene3D" id="3.90.228.10">
    <property type="match status" value="1"/>
</dbReference>
<protein>
    <submittedName>
        <fullName evidence="1">Uncharacterized protein</fullName>
    </submittedName>
</protein>
<dbReference type="AlphaFoldDB" id="A0AAW2DU59"/>
<reference evidence="1 2" key="1">
    <citation type="submission" date="2024-01" db="EMBL/GenBank/DDBJ databases">
        <title>A telomere-to-telomere, gap-free genome of sweet tea (Lithocarpus litseifolius).</title>
        <authorList>
            <person name="Zhou J."/>
        </authorList>
    </citation>
    <scope>NUCLEOTIDE SEQUENCE [LARGE SCALE GENOMIC DNA]</scope>
    <source>
        <strain evidence="1">Zhou-2022a</strain>
        <tissue evidence="1">Leaf</tissue>
    </source>
</reference>
<accession>A0AAW2DU59</accession>
<comment type="caution">
    <text evidence="1">The sequence shown here is derived from an EMBL/GenBank/DDBJ whole genome shotgun (WGS) entry which is preliminary data.</text>
</comment>
<evidence type="ECO:0000313" key="1">
    <source>
        <dbReference type="EMBL" id="KAL0012511.1"/>
    </source>
</evidence>
<keyword evidence="2" id="KW-1185">Reference proteome</keyword>
<dbReference type="PANTHER" id="PTHR31681">
    <property type="entry name" value="C2H2-LIKE ZINC FINGER PROTEIN"/>
    <property type="match status" value="1"/>
</dbReference>
<dbReference type="PANTHER" id="PTHR31681:SF39">
    <property type="entry name" value="OS01G0785900 PROTEIN"/>
    <property type="match status" value="1"/>
</dbReference>
<organism evidence="1 2">
    <name type="scientific">Lithocarpus litseifolius</name>
    <dbReference type="NCBI Taxonomy" id="425828"/>
    <lineage>
        <taxon>Eukaryota</taxon>
        <taxon>Viridiplantae</taxon>
        <taxon>Streptophyta</taxon>
        <taxon>Embryophyta</taxon>
        <taxon>Tracheophyta</taxon>
        <taxon>Spermatophyta</taxon>
        <taxon>Magnoliopsida</taxon>
        <taxon>eudicotyledons</taxon>
        <taxon>Gunneridae</taxon>
        <taxon>Pentapetalae</taxon>
        <taxon>rosids</taxon>
        <taxon>fabids</taxon>
        <taxon>Fagales</taxon>
        <taxon>Fagaceae</taxon>
        <taxon>Lithocarpus</taxon>
    </lineage>
</organism>
<evidence type="ECO:0000313" key="2">
    <source>
        <dbReference type="Proteomes" id="UP001459277"/>
    </source>
</evidence>
<name>A0AAW2DU59_9ROSI</name>